<feature type="transmembrane region" description="Helical" evidence="1">
    <location>
        <begin position="12"/>
        <end position="29"/>
    </location>
</feature>
<dbReference type="AlphaFoldDB" id="A0A5B8VUJ1"/>
<dbReference type="KEGG" id="mgk:FSB76_02145"/>
<protein>
    <submittedName>
        <fullName evidence="2">DUF4199 domain-containing protein</fullName>
    </submittedName>
</protein>
<keyword evidence="1" id="KW-0472">Membrane</keyword>
<keyword evidence="3" id="KW-1185">Reference proteome</keyword>
<dbReference type="InterPro" id="IPR025250">
    <property type="entry name" value="DUF4199"/>
</dbReference>
<feature type="transmembrane region" description="Helical" evidence="1">
    <location>
        <begin position="139"/>
        <end position="164"/>
    </location>
</feature>
<gene>
    <name evidence="2" type="ORF">FSB76_02145</name>
</gene>
<dbReference type="Proteomes" id="UP000321362">
    <property type="component" value="Chromosome"/>
</dbReference>
<feature type="transmembrane region" description="Helical" evidence="1">
    <location>
        <begin position="78"/>
        <end position="98"/>
    </location>
</feature>
<evidence type="ECO:0000313" key="2">
    <source>
        <dbReference type="EMBL" id="QEC74801.1"/>
    </source>
</evidence>
<proteinExistence type="predicted"/>
<dbReference type="EMBL" id="CP042437">
    <property type="protein sequence ID" value="QEC74801.1"/>
    <property type="molecule type" value="Genomic_DNA"/>
</dbReference>
<keyword evidence="1" id="KW-0812">Transmembrane</keyword>
<name>A0A5B8VUJ1_9SPHI</name>
<keyword evidence="1" id="KW-1133">Transmembrane helix</keyword>
<evidence type="ECO:0000256" key="1">
    <source>
        <dbReference type="SAM" id="Phobius"/>
    </source>
</evidence>
<dbReference type="OrthoDB" id="1122768at2"/>
<reference evidence="2 3" key="1">
    <citation type="journal article" date="2013" name="J. Microbiol.">
        <title>Mucilaginibacter ginsenosidivorax sp. nov., with ginsenoside converting activity isolated from sediment.</title>
        <authorList>
            <person name="Kim J.K."/>
            <person name="Choi T.E."/>
            <person name="Liu Q.M."/>
            <person name="Park H.Y."/>
            <person name="Yi T.H."/>
            <person name="Yoon M.H."/>
            <person name="Kim S.C."/>
            <person name="Im W.T."/>
        </authorList>
    </citation>
    <scope>NUCLEOTIDE SEQUENCE [LARGE SCALE GENOMIC DNA]</scope>
    <source>
        <strain evidence="2 3">KHI28</strain>
    </source>
</reference>
<evidence type="ECO:0000313" key="3">
    <source>
        <dbReference type="Proteomes" id="UP000321362"/>
    </source>
</evidence>
<dbReference type="Pfam" id="PF13858">
    <property type="entry name" value="DUF4199"/>
    <property type="match status" value="1"/>
</dbReference>
<dbReference type="RefSeq" id="WP_147051960.1">
    <property type="nucleotide sequence ID" value="NZ_CP042437.1"/>
</dbReference>
<accession>A0A5B8VUJ1</accession>
<organism evidence="2 3">
    <name type="scientific">Mucilaginibacter ginsenosidivorax</name>
    <dbReference type="NCBI Taxonomy" id="862126"/>
    <lineage>
        <taxon>Bacteria</taxon>
        <taxon>Pseudomonadati</taxon>
        <taxon>Bacteroidota</taxon>
        <taxon>Sphingobacteriia</taxon>
        <taxon>Sphingobacteriales</taxon>
        <taxon>Sphingobacteriaceae</taxon>
        <taxon>Mucilaginibacter</taxon>
    </lineage>
</organism>
<sequence length="186" mass="20573">MEEKKASPSAPAIKWALIGVVTSIILTYAFDLSNIDPNSKLRWISYIPFITFLCLSQKEYRDQLGGYLTYGQGFQAGLLYSVFMGILAAIFTYLYFAILSPEMVEKILASSEAQLQAKGMSQDQIDTAMSMTRKFMKPGIMAVFGLIGTIIMGVIIALITAAIFKKERPPFLNAGYDEPQPLDSTV</sequence>